<dbReference type="EMBL" id="JBBAYM010000001">
    <property type="protein sequence ID" value="MEI5607966.1"/>
    <property type="molecule type" value="Genomic_DNA"/>
</dbReference>
<feature type="domain" description="PKS/mFAS DH" evidence="57">
    <location>
        <begin position="1016"/>
        <end position="1318"/>
    </location>
</feature>
<dbReference type="InterPro" id="IPR013154">
    <property type="entry name" value="ADH-like_N"/>
</dbReference>
<comment type="catalytic activity">
    <reaction evidence="50">
        <text>butanoyl-[ACP] + malonyl-[ACP] + H(+) = 3-oxohexanoyl-[ACP] + holo-[ACP] + CO2</text>
        <dbReference type="Rhea" id="RHEA:41820"/>
        <dbReference type="Rhea" id="RHEA-COMP:9623"/>
        <dbReference type="Rhea" id="RHEA-COMP:9628"/>
        <dbReference type="Rhea" id="RHEA-COMP:9629"/>
        <dbReference type="Rhea" id="RHEA-COMP:9685"/>
        <dbReference type="ChEBI" id="CHEBI:15378"/>
        <dbReference type="ChEBI" id="CHEBI:16526"/>
        <dbReference type="ChEBI" id="CHEBI:64479"/>
        <dbReference type="ChEBI" id="CHEBI:78449"/>
        <dbReference type="ChEBI" id="CHEBI:78454"/>
        <dbReference type="ChEBI" id="CHEBI:78456"/>
    </reaction>
    <physiologicalReaction direction="left-to-right" evidence="50">
        <dbReference type="Rhea" id="RHEA:41821"/>
    </physiologicalReaction>
</comment>
<protein>
    <submittedName>
        <fullName evidence="58">SDR family NAD(P)-dependent oxidoreductase</fullName>
    </submittedName>
</protein>
<evidence type="ECO:0000256" key="42">
    <source>
        <dbReference type="ARBA" id="ARBA00048704"/>
    </source>
</evidence>
<evidence type="ECO:0000256" key="10">
    <source>
        <dbReference type="ARBA" id="ARBA00023239"/>
    </source>
</evidence>
<evidence type="ECO:0000256" key="41">
    <source>
        <dbReference type="ARBA" id="ARBA00048691"/>
    </source>
</evidence>
<dbReference type="Pfam" id="PF21089">
    <property type="entry name" value="PKS_DH_N"/>
    <property type="match status" value="1"/>
</dbReference>
<comment type="pathway">
    <text evidence="2">Antibiotic biosynthesis.</text>
</comment>
<organism evidence="58 59">
    <name type="scientific">Streptomyces brasiliscabiei</name>
    <dbReference type="NCBI Taxonomy" id="2736302"/>
    <lineage>
        <taxon>Bacteria</taxon>
        <taxon>Bacillati</taxon>
        <taxon>Actinomycetota</taxon>
        <taxon>Actinomycetes</taxon>
        <taxon>Kitasatosporales</taxon>
        <taxon>Streptomycetaceae</taxon>
        <taxon>Streptomyces</taxon>
    </lineage>
</organism>
<keyword evidence="6" id="KW-0808">Transferase</keyword>
<evidence type="ECO:0000256" key="6">
    <source>
        <dbReference type="ARBA" id="ARBA00022679"/>
    </source>
</evidence>
<keyword evidence="59" id="KW-1185">Reference proteome</keyword>
<dbReference type="InterPro" id="IPR042104">
    <property type="entry name" value="PKS_dehydratase_sf"/>
</dbReference>
<evidence type="ECO:0000256" key="21">
    <source>
        <dbReference type="ARBA" id="ARBA00023402"/>
    </source>
</evidence>
<evidence type="ECO:0000256" key="30">
    <source>
        <dbReference type="ARBA" id="ARBA00047810"/>
    </source>
</evidence>
<evidence type="ECO:0000256" key="43">
    <source>
        <dbReference type="ARBA" id="ARBA00048935"/>
    </source>
</evidence>
<dbReference type="Pfam" id="PF08659">
    <property type="entry name" value="KR"/>
    <property type="match status" value="1"/>
</dbReference>
<dbReference type="InterPro" id="IPR009081">
    <property type="entry name" value="PP-bd_ACP"/>
</dbReference>
<evidence type="ECO:0000256" key="51">
    <source>
        <dbReference type="ARBA" id="ARBA00049521"/>
    </source>
</evidence>
<evidence type="ECO:0000256" key="20">
    <source>
        <dbReference type="ARBA" id="ARBA00023401"/>
    </source>
</evidence>
<dbReference type="SUPFAM" id="SSF53474">
    <property type="entry name" value="alpha/beta-Hydrolases"/>
    <property type="match status" value="1"/>
</dbReference>
<feature type="region of interest" description="Disordered" evidence="54">
    <location>
        <begin position="476"/>
        <end position="530"/>
    </location>
</feature>
<comment type="catalytic activity">
    <reaction evidence="21">
        <text>(3R)-hydroxybutanoyl-[ACP] = (2E)-butenoyl-[ACP] + H2O</text>
        <dbReference type="Rhea" id="RHEA:41808"/>
        <dbReference type="Rhea" id="RHEA-COMP:9626"/>
        <dbReference type="Rhea" id="RHEA-COMP:9627"/>
        <dbReference type="ChEBI" id="CHEBI:15377"/>
        <dbReference type="ChEBI" id="CHEBI:78451"/>
        <dbReference type="ChEBI" id="CHEBI:78453"/>
    </reaction>
    <physiologicalReaction direction="left-to-right" evidence="21">
        <dbReference type="Rhea" id="RHEA:41809"/>
    </physiologicalReaction>
</comment>
<evidence type="ECO:0000256" key="45">
    <source>
        <dbReference type="ARBA" id="ARBA00049109"/>
    </source>
</evidence>
<dbReference type="InterPro" id="IPR001227">
    <property type="entry name" value="Ac_transferase_dom_sf"/>
</dbReference>
<dbReference type="Gene3D" id="3.10.129.110">
    <property type="entry name" value="Polyketide synthase dehydratase"/>
    <property type="match status" value="1"/>
</dbReference>
<dbReference type="PROSITE" id="PS00606">
    <property type="entry name" value="KS3_1"/>
    <property type="match status" value="1"/>
</dbReference>
<dbReference type="SUPFAM" id="SSF50129">
    <property type="entry name" value="GroES-like"/>
    <property type="match status" value="1"/>
</dbReference>
<evidence type="ECO:0000256" key="48">
    <source>
        <dbReference type="ARBA" id="ARBA00049414"/>
    </source>
</evidence>
<evidence type="ECO:0000259" key="55">
    <source>
        <dbReference type="PROSITE" id="PS50075"/>
    </source>
</evidence>
<evidence type="ECO:0000256" key="31">
    <source>
        <dbReference type="ARBA" id="ARBA00047897"/>
    </source>
</evidence>
<dbReference type="InterPro" id="IPR020841">
    <property type="entry name" value="PKS_Beta-ketoAc_synthase_dom"/>
</dbReference>
<evidence type="ECO:0000256" key="32">
    <source>
        <dbReference type="ARBA" id="ARBA00047953"/>
    </source>
</evidence>
<dbReference type="Gene3D" id="3.40.50.11460">
    <property type="match status" value="1"/>
</dbReference>
<dbReference type="InterPro" id="IPR029058">
    <property type="entry name" value="AB_hydrolase_fold"/>
</dbReference>
<comment type="catalytic activity">
    <reaction evidence="19">
        <text>(3R)-hydroxyoctadecanoyl-[ACP] = (2E)-octadecenoyl-[ACP] + H2O</text>
        <dbReference type="Rhea" id="RHEA:41924"/>
        <dbReference type="Rhea" id="RHEA-COMP:9654"/>
        <dbReference type="Rhea" id="RHEA-COMP:9655"/>
        <dbReference type="ChEBI" id="CHEBI:15377"/>
        <dbReference type="ChEBI" id="CHEBI:78488"/>
        <dbReference type="ChEBI" id="CHEBI:78489"/>
    </reaction>
    <physiologicalReaction direction="left-to-right" evidence="19">
        <dbReference type="Rhea" id="RHEA:41925"/>
    </physiologicalReaction>
</comment>
<comment type="caution">
    <text evidence="58">The sequence shown here is derived from an EMBL/GenBank/DDBJ whole genome shotgun (WGS) entry which is preliminary data.</text>
</comment>
<feature type="active site" description="Proton donor; for dehydratase activity" evidence="53">
    <location>
        <position position="1230"/>
    </location>
</feature>
<dbReference type="Gene3D" id="3.40.366.10">
    <property type="entry name" value="Malonyl-Coenzyme A Acyl Carrier Protein, domain 2"/>
    <property type="match status" value="1"/>
</dbReference>
<dbReference type="Pfam" id="PF00550">
    <property type="entry name" value="PP-binding"/>
    <property type="match status" value="1"/>
</dbReference>
<dbReference type="SMART" id="SM01294">
    <property type="entry name" value="PKS_PP_betabranch"/>
    <property type="match status" value="1"/>
</dbReference>
<evidence type="ECO:0000256" key="39">
    <source>
        <dbReference type="ARBA" id="ARBA00048571"/>
    </source>
</evidence>
<evidence type="ECO:0000256" key="47">
    <source>
        <dbReference type="ARBA" id="ARBA00049263"/>
    </source>
</evidence>
<keyword evidence="4" id="KW-0596">Phosphopantetheine</keyword>
<comment type="catalytic activity">
    <reaction evidence="36">
        <text>tetradecanoyl-[ACP] + H2O = tetradecanoate + holo-[ACP] + H(+)</text>
        <dbReference type="Rhea" id="RHEA:30123"/>
        <dbReference type="Rhea" id="RHEA-COMP:9648"/>
        <dbReference type="Rhea" id="RHEA-COMP:9685"/>
        <dbReference type="ChEBI" id="CHEBI:15377"/>
        <dbReference type="ChEBI" id="CHEBI:15378"/>
        <dbReference type="ChEBI" id="CHEBI:30807"/>
        <dbReference type="ChEBI" id="CHEBI:64479"/>
        <dbReference type="ChEBI" id="CHEBI:78477"/>
        <dbReference type="EC" id="3.1.2.14"/>
    </reaction>
    <physiologicalReaction direction="left-to-right" evidence="36">
        <dbReference type="Rhea" id="RHEA:30124"/>
    </physiologicalReaction>
</comment>
<evidence type="ECO:0000256" key="54">
    <source>
        <dbReference type="SAM" id="MobiDB-lite"/>
    </source>
</evidence>
<comment type="catalytic activity">
    <reaction evidence="38">
        <text>a fatty acyl-[ACP] + malonyl-[ACP] + H(+) = a 3-oxoacyl-[ACP] + holo-[ACP] + CO2</text>
        <dbReference type="Rhea" id="RHEA:22836"/>
        <dbReference type="Rhea" id="RHEA-COMP:9623"/>
        <dbReference type="Rhea" id="RHEA-COMP:9685"/>
        <dbReference type="Rhea" id="RHEA-COMP:9916"/>
        <dbReference type="Rhea" id="RHEA-COMP:14125"/>
        <dbReference type="ChEBI" id="CHEBI:15378"/>
        <dbReference type="ChEBI" id="CHEBI:16526"/>
        <dbReference type="ChEBI" id="CHEBI:64479"/>
        <dbReference type="ChEBI" id="CHEBI:78449"/>
        <dbReference type="ChEBI" id="CHEBI:78776"/>
        <dbReference type="ChEBI" id="CHEBI:138651"/>
        <dbReference type="EC" id="2.3.1.41"/>
    </reaction>
    <physiologicalReaction direction="left-to-right" evidence="38">
        <dbReference type="Rhea" id="RHEA:22837"/>
    </physiologicalReaction>
</comment>
<dbReference type="InterPro" id="IPR013968">
    <property type="entry name" value="PKS_KR"/>
</dbReference>
<comment type="cofactor">
    <cofactor evidence="1">
        <name>pantetheine 4'-phosphate</name>
        <dbReference type="ChEBI" id="CHEBI:47942"/>
    </cofactor>
</comment>
<comment type="catalytic activity">
    <reaction evidence="26">
        <text>3-oxodecanoyl-[ACP] + NADPH + H(+) = (3R)-hydroxydecanoyl-[ACP] + NADP(+)</text>
        <dbReference type="Rhea" id="RHEA:41856"/>
        <dbReference type="Rhea" id="RHEA-COMP:9637"/>
        <dbReference type="Rhea" id="RHEA-COMP:9638"/>
        <dbReference type="ChEBI" id="CHEBI:15378"/>
        <dbReference type="ChEBI" id="CHEBI:57783"/>
        <dbReference type="ChEBI" id="CHEBI:58349"/>
        <dbReference type="ChEBI" id="CHEBI:78464"/>
        <dbReference type="ChEBI" id="CHEBI:78466"/>
    </reaction>
    <physiologicalReaction direction="left-to-right" evidence="26">
        <dbReference type="Rhea" id="RHEA:41857"/>
    </physiologicalReaction>
</comment>
<evidence type="ECO:0000256" key="18">
    <source>
        <dbReference type="ARBA" id="ARBA00023398"/>
    </source>
</evidence>
<evidence type="ECO:0000256" key="26">
    <source>
        <dbReference type="ARBA" id="ARBA00047440"/>
    </source>
</evidence>
<feature type="region of interest" description="Disordered" evidence="54">
    <location>
        <begin position="2204"/>
        <end position="2224"/>
    </location>
</feature>
<comment type="catalytic activity">
    <reaction evidence="46">
        <text>(2E)-tetradecenoyl-[ACP] + NADPH + H(+) = tetradecanoyl-[ACP] + NADP(+)</text>
        <dbReference type="Rhea" id="RHEA:41896"/>
        <dbReference type="Rhea" id="RHEA-COMP:9647"/>
        <dbReference type="Rhea" id="RHEA-COMP:9648"/>
        <dbReference type="ChEBI" id="CHEBI:15378"/>
        <dbReference type="ChEBI" id="CHEBI:57783"/>
        <dbReference type="ChEBI" id="CHEBI:58349"/>
        <dbReference type="ChEBI" id="CHEBI:78475"/>
        <dbReference type="ChEBI" id="CHEBI:78477"/>
    </reaction>
    <physiologicalReaction direction="left-to-right" evidence="46">
        <dbReference type="Rhea" id="RHEA:41897"/>
    </physiologicalReaction>
</comment>
<dbReference type="InterPro" id="IPR014043">
    <property type="entry name" value="Acyl_transferase_dom"/>
</dbReference>
<evidence type="ECO:0000256" key="35">
    <source>
        <dbReference type="ARBA" id="ARBA00048281"/>
    </source>
</evidence>
<sequence length="2497" mass="261714">MTPRPQSGPTRAQSSTNDTTESTVPQPDLAEALRRSLLANEQLRRRNHQLVSAAREPVAVIAMACRLPGGVRSPEELWRLVATGTDAVGAFPADRGWDLDQMTDPDDGRAWQGGFIHDAAGFDATFFGISDREALAMDPQQRLLLETAWETVERAGIVPAALRNSRTGVFVGTAAQTYLPPVDQLVPSIAGYRLQGGLTSIASGRIAYTLGLNGPAVTVDTACSSSLTALHLAVRSLRSRECTLALAGGATVMATPEVFVEFGRQRGLAADGRCKAFADGADGTGFAEGVGLLLLERLSDARANGHPVLAVIRGSAINQDGASNGLTAPSGPAQEQVIRQALADAGVTPHDIDAVEAHGTGTALGDPIEATALLHTYGRDRPADRPLWLGSLKSNIGHTQAAAGVAGVIKTVMALLHGELPRTLHADVPSAKIDWSGGAVRLLTGHRAWPDPGRPRRAGVSSFGISGTNAHLVLEEATGEEDARRASAPRAPAGKAGNRSTRRDHEATPDLGAPAGTAAPGGPGEQGAVLAPDGLVWPLSAASPGGLRAQAARLSRTAAEAPDADLEAVGHALATTRAHLEHRAVVTAPDRTALLAGLDALADDRPAAGVVRGVRVVTGRTAFLFSGQGSQWAGMGRELYAHSPVFAAALDEACAHLDPFLPRPLREVMFAETEAETGTGTEAEAGTEAGTVGEPTLLDRTDFTQAALFALEVALFRTVEQLGPRPDFVAGHSIGEIAAAHVAGVMSLTDAARLVAARGRLMRSLPDTGAMIAIGAGEEEVLATLAGHARHVSVAAVNAPSSTVISGDRDTVTRIADQWRERGRRVSPLRVSHAFHSPHVDTVLDELVRTAAELDLRPPSVPVVSTLTGAALTADEACSSDYWGRHARGSVRFADAVARLRDQGVTTFLEIGPDAVLTALGQGQTPRTEDPRSGAPDIVWTPTLRRRRDEVRVLGAALTRLHVRGAELDWPRLLPRPPKADRVELPTYPFQRRSYWLRTPPPRQQAGAGGPTSPTHPFLTAELDLAGQPDRVFTGRLSTETHPWLSDHVVAGTATIAGATTAEIVLHAGRTLGLGRLDELSLHTPLPLPERGAVDIQVRVGPPTADGGRPADFHFRLPADRTDRVQPPDGGRSDDGTPRWTRHATGVLAPADVSPPDWPDLRAWPPADAEPVDLDALHTHLAGQDIVLGPAFRRITAAWRRDDGVYVEAALPTDTPWTGDGHALHPTLLDAGLQASLVATPATAEDERPPRMLFSLGGLTLHDTRDVTAVRGHLSTTTDASAPAGHSRHSLRLADSSGRPVATVRSLELRPVATGTTTRRPRPYRLDWRPYVPASDAPRRDVRWIVPEKSAPRPPHALADADAPILGSVGDALDLLETGPAVTVLAPPGCAERPDGAHDAAGLPSGTRYVTRDLLASVQEWLADERTRAHTLVVLTRGAVATEPGEHVPGLAQSPAWGLLRTTQTEHPGRFVLLDVDDHDDSWRNVPAAVATALADGEPQLALRRGGMKTPRLVDTDPADVLVPPTGQRAWHLGLREGSTGSLDDLELAPAPEAPLAEGQVRVAVRAAGLNFRDVLIPLGMYPGEGRIGTEISGVVVESGPGAYVGPRPGDRVMGLVEGGAVGTLVVTDRRTLVRVPDGWTFAEAATVPGAFVTAWQGLVDVAGLGPGDTVLVHAAAGGVGMAAVQIARHLGADVYATAHPGKHATLRALGLDDSRIASSRDTSFEGTFRAATGGRGIDVVLHSLSGELTDASLRLLAPGGRLVDLGKAPHGAGDHPDRRRLPYELRIDPEHVHGTLSRLAELFRAGALAPLPVTSLDIREAPRALRFMRDAAHTGKVVLTVPRPLDPDGTVLVTGGTGTLGALLARHLVTEHRVRHLLLVSRRGADAPGAVELRAELARLGAEVTVAACDTADPDALAALLRAVPAEHPLTAVVHTAGTVDPGPVGRLTTDQLDGVLRPKADTAWHLHRLTRPLDLAAFVLYSSSVGVLGLAGQGNYAAANTFLDALAAHRRATGLPATALAWGMWGERSAMGERLGADGIGQVLGAGLAPIPTAEGLSRFDAAVGTGADSHLAALVPARLDLAALRARHPVPLLSDLTAPAASRPTSAPAVTHRLGELPEAERRRILLELVTDHADAVLGRPEPGTLTADAGFRSLGFDSVTSVEMSNRLAAATGLSVPATAVFDHPTPAALAGHLADRLADAASPATPAAPPAAPEERPEGPLGTLLRQAVAQGRIADGVRVLAAAARLRPAFSHPPLPEHTPAALWLHRAGRPALICVDSFIPATANLTYQRLAVALEGRYDVAAVQLPGYREGEPLPDTADAVAEAVATAVEGCAGGEPFTLAGFSTGGLVAHAAAHRLAARGIRPEALVLIDTLPPGTLTTAAATDILREWADAQGEFWSRDDTGLTAMGWYLDLFGSHWTPDALDTAVHLVQAARQVPSAPDGEWARLWKGLATRTTTPGSHFGLLTDHVADTARILTDLLGSDRVTSRG</sequence>
<dbReference type="PROSITE" id="PS52019">
    <property type="entry name" value="PKS_MFAS_DH"/>
    <property type="match status" value="1"/>
</dbReference>
<keyword evidence="12" id="KW-0012">Acyltransferase</keyword>
<feature type="active site" description="Proton acceptor; for dehydratase activity" evidence="53">
    <location>
        <position position="1048"/>
    </location>
</feature>
<evidence type="ECO:0000256" key="53">
    <source>
        <dbReference type="PROSITE-ProRule" id="PRU01363"/>
    </source>
</evidence>
<evidence type="ECO:0000313" key="58">
    <source>
        <dbReference type="EMBL" id="MEI5607966.1"/>
    </source>
</evidence>
<evidence type="ECO:0000256" key="44">
    <source>
        <dbReference type="ARBA" id="ARBA00049019"/>
    </source>
</evidence>
<evidence type="ECO:0000256" key="37">
    <source>
        <dbReference type="ARBA" id="ARBA00048420"/>
    </source>
</evidence>
<comment type="catalytic activity">
    <reaction evidence="16">
        <text>(3R)-hydroxydecanoyl-[ACP] = (2E)-decenoyl-[ACP] + H2O</text>
        <dbReference type="Rhea" id="RHEA:41860"/>
        <dbReference type="Rhea" id="RHEA-COMP:9638"/>
        <dbReference type="Rhea" id="RHEA-COMP:9639"/>
        <dbReference type="ChEBI" id="CHEBI:15377"/>
        <dbReference type="ChEBI" id="CHEBI:78466"/>
        <dbReference type="ChEBI" id="CHEBI:78467"/>
    </reaction>
    <physiologicalReaction direction="left-to-right" evidence="16">
        <dbReference type="Rhea" id="RHEA:41861"/>
    </physiologicalReaction>
</comment>
<evidence type="ECO:0000256" key="7">
    <source>
        <dbReference type="ARBA" id="ARBA00022799"/>
    </source>
</evidence>
<keyword evidence="10" id="KW-0456">Lyase</keyword>
<dbReference type="SMART" id="SM00824">
    <property type="entry name" value="PKS_TE"/>
    <property type="match status" value="1"/>
</dbReference>
<dbReference type="Pfam" id="PF22621">
    <property type="entry name" value="CurL-like_PKS_C"/>
    <property type="match status" value="1"/>
</dbReference>
<comment type="catalytic activity">
    <reaction evidence="33">
        <text>acetyl-[ACP] + malonyl-[ACP] + H(+) = 3-oxobutanoyl-[ACP] + holo-[ACP] + CO2</text>
        <dbReference type="Rhea" id="RHEA:41800"/>
        <dbReference type="Rhea" id="RHEA-COMP:9621"/>
        <dbReference type="Rhea" id="RHEA-COMP:9623"/>
        <dbReference type="Rhea" id="RHEA-COMP:9625"/>
        <dbReference type="Rhea" id="RHEA-COMP:9685"/>
        <dbReference type="ChEBI" id="CHEBI:15378"/>
        <dbReference type="ChEBI" id="CHEBI:16526"/>
        <dbReference type="ChEBI" id="CHEBI:64479"/>
        <dbReference type="ChEBI" id="CHEBI:78446"/>
        <dbReference type="ChEBI" id="CHEBI:78449"/>
        <dbReference type="ChEBI" id="CHEBI:78450"/>
    </reaction>
    <physiologicalReaction direction="left-to-right" evidence="33">
        <dbReference type="Rhea" id="RHEA:41801"/>
    </physiologicalReaction>
</comment>
<evidence type="ECO:0000256" key="25">
    <source>
        <dbReference type="ARBA" id="ARBA00047400"/>
    </source>
</evidence>
<dbReference type="SUPFAM" id="SSF51735">
    <property type="entry name" value="NAD(P)-binding Rossmann-fold domains"/>
    <property type="match status" value="3"/>
</dbReference>
<feature type="compositionally biased region" description="Low complexity" evidence="54">
    <location>
        <begin position="509"/>
        <end position="518"/>
    </location>
</feature>
<dbReference type="InterPro" id="IPR001031">
    <property type="entry name" value="Thioesterase"/>
</dbReference>
<evidence type="ECO:0000256" key="19">
    <source>
        <dbReference type="ARBA" id="ARBA00023399"/>
    </source>
</evidence>
<dbReference type="InterPro" id="IPR011032">
    <property type="entry name" value="GroES-like_sf"/>
</dbReference>
<evidence type="ECO:0000256" key="13">
    <source>
        <dbReference type="ARBA" id="ARBA00023332"/>
    </source>
</evidence>
<evidence type="ECO:0000256" key="16">
    <source>
        <dbReference type="ARBA" id="ARBA00023388"/>
    </source>
</evidence>
<feature type="region of interest" description="Disordered" evidence="54">
    <location>
        <begin position="1"/>
        <end position="27"/>
    </location>
</feature>
<dbReference type="InterPro" id="IPR006162">
    <property type="entry name" value="Ppantetheine_attach_site"/>
</dbReference>
<comment type="catalytic activity">
    <reaction evidence="18">
        <text>(3R)-hydroxytetradecanoyl-[ACP] = (2E)-tetradecenoyl-[ACP] + H2O</text>
        <dbReference type="Rhea" id="RHEA:41892"/>
        <dbReference type="Rhea" id="RHEA-COMP:9646"/>
        <dbReference type="Rhea" id="RHEA-COMP:9647"/>
        <dbReference type="ChEBI" id="CHEBI:15377"/>
        <dbReference type="ChEBI" id="CHEBI:78474"/>
        <dbReference type="ChEBI" id="CHEBI:78475"/>
    </reaction>
    <physiologicalReaction direction="left-to-right" evidence="18">
        <dbReference type="Rhea" id="RHEA:41893"/>
    </physiologicalReaction>
</comment>
<dbReference type="InterPro" id="IPR018201">
    <property type="entry name" value="Ketoacyl_synth_AS"/>
</dbReference>
<comment type="catalytic activity">
    <reaction evidence="43">
        <text>3-oxotetradecanoyl-[ACP] + NADPH + H(+) = (3R)-hydroxytetradecanoyl-[ACP] + NADP(+)</text>
        <dbReference type="Rhea" id="RHEA:41888"/>
        <dbReference type="Rhea" id="RHEA-COMP:9645"/>
        <dbReference type="Rhea" id="RHEA-COMP:9646"/>
        <dbReference type="ChEBI" id="CHEBI:15378"/>
        <dbReference type="ChEBI" id="CHEBI:57783"/>
        <dbReference type="ChEBI" id="CHEBI:58349"/>
        <dbReference type="ChEBI" id="CHEBI:78473"/>
        <dbReference type="ChEBI" id="CHEBI:78474"/>
    </reaction>
    <physiologicalReaction direction="left-to-right" evidence="43">
        <dbReference type="Rhea" id="RHEA:41889"/>
    </physiologicalReaction>
</comment>
<dbReference type="PANTHER" id="PTHR43775">
    <property type="entry name" value="FATTY ACID SYNTHASE"/>
    <property type="match status" value="1"/>
</dbReference>
<dbReference type="CDD" id="cd05195">
    <property type="entry name" value="enoyl_red"/>
    <property type="match status" value="1"/>
</dbReference>
<dbReference type="SUPFAM" id="SSF52151">
    <property type="entry name" value="FabD/lysophospholipase-like"/>
    <property type="match status" value="1"/>
</dbReference>
<evidence type="ECO:0000256" key="50">
    <source>
        <dbReference type="ARBA" id="ARBA00049449"/>
    </source>
</evidence>
<dbReference type="InterPro" id="IPR020802">
    <property type="entry name" value="TesA-like"/>
</dbReference>
<dbReference type="InterPro" id="IPR016036">
    <property type="entry name" value="Malonyl_transacylase_ACP-bd"/>
</dbReference>
<feature type="region of interest" description="C-terminal hotdog fold" evidence="53">
    <location>
        <begin position="1169"/>
        <end position="1318"/>
    </location>
</feature>
<dbReference type="Pfam" id="PF00698">
    <property type="entry name" value="Acyl_transf_1"/>
    <property type="match status" value="1"/>
</dbReference>
<evidence type="ECO:0000256" key="22">
    <source>
        <dbReference type="ARBA" id="ARBA00023442"/>
    </source>
</evidence>
<dbReference type="InterPro" id="IPR016035">
    <property type="entry name" value="Acyl_Trfase/lysoPLipase"/>
</dbReference>
<dbReference type="PROSITE" id="PS52004">
    <property type="entry name" value="KS3_2"/>
    <property type="match status" value="1"/>
</dbReference>
<evidence type="ECO:0000256" key="46">
    <source>
        <dbReference type="ARBA" id="ARBA00049171"/>
    </source>
</evidence>
<dbReference type="Gene3D" id="3.40.50.1820">
    <property type="entry name" value="alpha/beta hydrolase"/>
    <property type="match status" value="1"/>
</dbReference>
<feature type="domain" description="Carrier" evidence="55">
    <location>
        <begin position="2127"/>
        <end position="2202"/>
    </location>
</feature>
<comment type="catalytic activity">
    <reaction evidence="32">
        <text>3-oxobutanoyl-[ACP] + NADPH + H(+) = (3R)-hydroxybutanoyl-[ACP] + NADP(+)</text>
        <dbReference type="Rhea" id="RHEA:41804"/>
        <dbReference type="Rhea" id="RHEA-COMP:9625"/>
        <dbReference type="Rhea" id="RHEA-COMP:9626"/>
        <dbReference type="ChEBI" id="CHEBI:15378"/>
        <dbReference type="ChEBI" id="CHEBI:57783"/>
        <dbReference type="ChEBI" id="CHEBI:58349"/>
        <dbReference type="ChEBI" id="CHEBI:78450"/>
        <dbReference type="ChEBI" id="CHEBI:78451"/>
    </reaction>
    <physiologicalReaction direction="left-to-right" evidence="32">
        <dbReference type="Rhea" id="RHEA:41805"/>
    </physiologicalReaction>
</comment>
<dbReference type="Pfam" id="PF02801">
    <property type="entry name" value="Ketoacyl-synt_C"/>
    <property type="match status" value="1"/>
</dbReference>
<dbReference type="InterPro" id="IPR049551">
    <property type="entry name" value="PKS_DH_C"/>
</dbReference>
<reference evidence="58 59" key="1">
    <citation type="submission" date="2024-03" db="EMBL/GenBank/DDBJ databases">
        <title>First Report of Pectobacterium brasiliscabiei causing potato scab in china.</title>
        <authorList>
            <person name="Handique U."/>
        </authorList>
    </citation>
    <scope>NUCLEOTIDE SEQUENCE [LARGE SCALE GENOMIC DNA]</scope>
    <source>
        <strain evidence="58 59">ZRIMU1503</strain>
    </source>
</reference>
<dbReference type="InterPro" id="IPR002364">
    <property type="entry name" value="Quin_OxRdtase/zeta-crystal_CS"/>
</dbReference>
<dbReference type="SMART" id="SM00826">
    <property type="entry name" value="PKS_DH"/>
    <property type="match status" value="1"/>
</dbReference>
<evidence type="ECO:0000256" key="24">
    <source>
        <dbReference type="ARBA" id="ARBA00047394"/>
    </source>
</evidence>
<evidence type="ECO:0000256" key="36">
    <source>
        <dbReference type="ARBA" id="ARBA00048289"/>
    </source>
</evidence>
<evidence type="ECO:0000256" key="8">
    <source>
        <dbReference type="ARBA" id="ARBA00022898"/>
    </source>
</evidence>
<dbReference type="Gene3D" id="1.10.1200.10">
    <property type="entry name" value="ACP-like"/>
    <property type="match status" value="1"/>
</dbReference>
<gene>
    <name evidence="58" type="ORF">WB403_02235</name>
</gene>
<evidence type="ECO:0000256" key="15">
    <source>
        <dbReference type="ARBA" id="ARBA00023373"/>
    </source>
</evidence>
<evidence type="ECO:0000256" key="34">
    <source>
        <dbReference type="ARBA" id="ARBA00048051"/>
    </source>
</evidence>
<dbReference type="InterPro" id="IPR049552">
    <property type="entry name" value="PKS_DH_N"/>
</dbReference>
<evidence type="ECO:0000256" key="4">
    <source>
        <dbReference type="ARBA" id="ARBA00022450"/>
    </source>
</evidence>
<evidence type="ECO:0000256" key="12">
    <source>
        <dbReference type="ARBA" id="ARBA00023315"/>
    </source>
</evidence>
<dbReference type="PANTHER" id="PTHR43775:SF51">
    <property type="entry name" value="INACTIVE PHENOLPHTHIOCEROL SYNTHESIS POLYKETIDE SYNTHASE TYPE I PKS1-RELATED"/>
    <property type="match status" value="1"/>
</dbReference>
<comment type="catalytic activity">
    <reaction evidence="37">
        <text>(2E)-octenoyl-[ACP] + NADPH + H(+) = octanoyl-[ACP] + NADP(+)</text>
        <dbReference type="Rhea" id="RHEA:41848"/>
        <dbReference type="Rhea" id="RHEA-COMP:9635"/>
        <dbReference type="Rhea" id="RHEA-COMP:9636"/>
        <dbReference type="ChEBI" id="CHEBI:15378"/>
        <dbReference type="ChEBI" id="CHEBI:57783"/>
        <dbReference type="ChEBI" id="CHEBI:58349"/>
        <dbReference type="ChEBI" id="CHEBI:78462"/>
        <dbReference type="ChEBI" id="CHEBI:78463"/>
    </reaction>
    <physiologicalReaction direction="left-to-right" evidence="37">
        <dbReference type="Rhea" id="RHEA:41849"/>
    </physiologicalReaction>
</comment>
<keyword evidence="8" id="KW-0663">Pyridoxal phosphate</keyword>
<feature type="compositionally biased region" description="Basic and acidic residues" evidence="54">
    <location>
        <begin position="1119"/>
        <end position="1137"/>
    </location>
</feature>
<dbReference type="InterPro" id="IPR014030">
    <property type="entry name" value="Ketoacyl_synth_N"/>
</dbReference>
<dbReference type="SMART" id="SM00825">
    <property type="entry name" value="PKS_KS"/>
    <property type="match status" value="1"/>
</dbReference>
<dbReference type="InterPro" id="IPR020807">
    <property type="entry name" value="PKS_DH"/>
</dbReference>
<dbReference type="Gene3D" id="3.30.70.3290">
    <property type="match status" value="1"/>
</dbReference>
<dbReference type="InterPro" id="IPR003965">
    <property type="entry name" value="Fatty_acid_synthase"/>
</dbReference>
<dbReference type="InterPro" id="IPR016039">
    <property type="entry name" value="Thiolase-like"/>
</dbReference>
<evidence type="ECO:0000256" key="1">
    <source>
        <dbReference type="ARBA" id="ARBA00001957"/>
    </source>
</evidence>
<dbReference type="Pfam" id="PF08240">
    <property type="entry name" value="ADH_N"/>
    <property type="match status" value="1"/>
</dbReference>
<evidence type="ECO:0000259" key="56">
    <source>
        <dbReference type="PROSITE" id="PS52004"/>
    </source>
</evidence>
<comment type="catalytic activity">
    <reaction evidence="29">
        <text>dodecanoyl-[ACP] + malonyl-[ACP] + H(+) = 3-oxotetradecanoyl-[ACP] + holo-[ACP] + CO2</text>
        <dbReference type="Rhea" id="RHEA:41884"/>
        <dbReference type="Rhea" id="RHEA-COMP:9623"/>
        <dbReference type="Rhea" id="RHEA-COMP:9644"/>
        <dbReference type="Rhea" id="RHEA-COMP:9645"/>
        <dbReference type="Rhea" id="RHEA-COMP:9685"/>
        <dbReference type="ChEBI" id="CHEBI:15378"/>
        <dbReference type="ChEBI" id="CHEBI:16526"/>
        <dbReference type="ChEBI" id="CHEBI:64479"/>
        <dbReference type="ChEBI" id="CHEBI:65264"/>
        <dbReference type="ChEBI" id="CHEBI:78449"/>
        <dbReference type="ChEBI" id="CHEBI:78473"/>
    </reaction>
    <physiologicalReaction direction="left-to-right" evidence="29">
        <dbReference type="Rhea" id="RHEA:41885"/>
    </physiologicalReaction>
</comment>
<comment type="catalytic activity">
    <reaction evidence="48">
        <text>3-oxohexadecanoyl-[ACP] + NADPH + H(+) = (3R)-hydroxyhexadecanoyl-[ACP] + NADP(+)</text>
        <dbReference type="Rhea" id="RHEA:41904"/>
        <dbReference type="Rhea" id="RHEA-COMP:9649"/>
        <dbReference type="Rhea" id="RHEA-COMP:9650"/>
        <dbReference type="ChEBI" id="CHEBI:15378"/>
        <dbReference type="ChEBI" id="CHEBI:57783"/>
        <dbReference type="ChEBI" id="CHEBI:58349"/>
        <dbReference type="ChEBI" id="CHEBI:78478"/>
        <dbReference type="ChEBI" id="CHEBI:78480"/>
    </reaction>
    <physiologicalReaction direction="left-to-right" evidence="48">
        <dbReference type="Rhea" id="RHEA:41905"/>
    </physiologicalReaction>
</comment>
<dbReference type="SMART" id="SM00823">
    <property type="entry name" value="PKS_PP"/>
    <property type="match status" value="1"/>
</dbReference>
<dbReference type="InterPro" id="IPR020843">
    <property type="entry name" value="ER"/>
</dbReference>
<comment type="catalytic activity">
    <reaction evidence="17">
        <text>a (3R)-hydroxyacyl-[ACP] = a (2E)-enoyl-[ACP] + H2O</text>
        <dbReference type="Rhea" id="RHEA:13097"/>
        <dbReference type="Rhea" id="RHEA-COMP:9925"/>
        <dbReference type="Rhea" id="RHEA-COMP:9945"/>
        <dbReference type="ChEBI" id="CHEBI:15377"/>
        <dbReference type="ChEBI" id="CHEBI:78784"/>
        <dbReference type="ChEBI" id="CHEBI:78827"/>
        <dbReference type="EC" id="4.2.1.59"/>
    </reaction>
    <physiologicalReaction direction="left-to-right" evidence="17">
        <dbReference type="Rhea" id="RHEA:13098"/>
    </physiologicalReaction>
</comment>
<comment type="catalytic activity">
    <reaction evidence="41">
        <text>holo-[ACP] + acetyl-CoA = acetyl-[ACP] + CoA</text>
        <dbReference type="Rhea" id="RHEA:41788"/>
        <dbReference type="Rhea" id="RHEA-COMP:9621"/>
        <dbReference type="Rhea" id="RHEA-COMP:9685"/>
        <dbReference type="ChEBI" id="CHEBI:57287"/>
        <dbReference type="ChEBI" id="CHEBI:57288"/>
        <dbReference type="ChEBI" id="CHEBI:64479"/>
        <dbReference type="ChEBI" id="CHEBI:78446"/>
        <dbReference type="EC" id="2.3.1.38"/>
    </reaction>
    <physiologicalReaction direction="left-to-right" evidence="41">
        <dbReference type="Rhea" id="RHEA:41789"/>
    </physiologicalReaction>
</comment>
<dbReference type="Pfam" id="PF00109">
    <property type="entry name" value="ketoacyl-synt"/>
    <property type="match status" value="1"/>
</dbReference>
<comment type="catalytic activity">
    <reaction evidence="23">
        <text>3-oxooctadecanoyl-[ACP] + NADPH + H(+) = (3R)-hydroxyoctadecanoyl-[ACP] + NADP(+)</text>
        <dbReference type="Rhea" id="RHEA:41920"/>
        <dbReference type="Rhea" id="RHEA-COMP:9653"/>
        <dbReference type="Rhea" id="RHEA-COMP:9654"/>
        <dbReference type="ChEBI" id="CHEBI:15378"/>
        <dbReference type="ChEBI" id="CHEBI:57783"/>
        <dbReference type="ChEBI" id="CHEBI:58349"/>
        <dbReference type="ChEBI" id="CHEBI:78487"/>
        <dbReference type="ChEBI" id="CHEBI:78488"/>
    </reaction>
    <physiologicalReaction direction="left-to-right" evidence="23">
        <dbReference type="Rhea" id="RHEA:41921"/>
    </physiologicalReaction>
</comment>
<evidence type="ECO:0000256" key="9">
    <source>
        <dbReference type="ARBA" id="ARBA00023194"/>
    </source>
</evidence>
<evidence type="ECO:0000256" key="2">
    <source>
        <dbReference type="ARBA" id="ARBA00004792"/>
    </source>
</evidence>
<dbReference type="Gene3D" id="3.90.180.10">
    <property type="entry name" value="Medium-chain alcohol dehydrogenases, catalytic domain"/>
    <property type="match status" value="1"/>
</dbReference>
<dbReference type="SUPFAM" id="SSF55048">
    <property type="entry name" value="Probable ACP-binding domain of malonyl-CoA ACP transacylase"/>
    <property type="match status" value="1"/>
</dbReference>
<dbReference type="Pfam" id="PF14765">
    <property type="entry name" value="PS-DH"/>
    <property type="match status" value="1"/>
</dbReference>
<keyword evidence="5" id="KW-0597">Phosphoprotein</keyword>
<comment type="catalytic activity">
    <reaction evidence="13">
        <text>(3R)-hydroxyoctanoyl-[ACP] = (2E)-octenoyl-[ACP] + H2O</text>
        <dbReference type="Rhea" id="RHEA:41844"/>
        <dbReference type="Rhea" id="RHEA-COMP:9634"/>
        <dbReference type="Rhea" id="RHEA-COMP:9635"/>
        <dbReference type="ChEBI" id="CHEBI:15377"/>
        <dbReference type="ChEBI" id="CHEBI:78461"/>
        <dbReference type="ChEBI" id="CHEBI:78462"/>
    </reaction>
    <physiologicalReaction direction="left-to-right" evidence="13">
        <dbReference type="Rhea" id="RHEA:41845"/>
    </physiologicalReaction>
</comment>
<evidence type="ECO:0000259" key="57">
    <source>
        <dbReference type="PROSITE" id="PS52019"/>
    </source>
</evidence>
<keyword evidence="9" id="KW-0045">Antibiotic biosynthesis</keyword>
<comment type="catalytic activity">
    <reaction evidence="31">
        <text>(2E)-hexenoyl-[ACP] + NADPH + H(+) = hexanoyl-[ACP] + NADP(+)</text>
        <dbReference type="Rhea" id="RHEA:41832"/>
        <dbReference type="Rhea" id="RHEA-COMP:9631"/>
        <dbReference type="Rhea" id="RHEA-COMP:9632"/>
        <dbReference type="ChEBI" id="CHEBI:15378"/>
        <dbReference type="ChEBI" id="CHEBI:57783"/>
        <dbReference type="ChEBI" id="CHEBI:58349"/>
        <dbReference type="ChEBI" id="CHEBI:78458"/>
        <dbReference type="ChEBI" id="CHEBI:78459"/>
    </reaction>
    <physiologicalReaction direction="left-to-right" evidence="31">
        <dbReference type="Rhea" id="RHEA:41833"/>
    </physiologicalReaction>
</comment>
<comment type="catalytic activity">
    <reaction evidence="27">
        <text>tetradecanoyl-[ACP] + malonyl-[ACP] + H(+) = 3-oxohexadecanoyl-[ACP] + holo-[ACP] + CO2</text>
        <dbReference type="Rhea" id="RHEA:41900"/>
        <dbReference type="Rhea" id="RHEA-COMP:9623"/>
        <dbReference type="Rhea" id="RHEA-COMP:9648"/>
        <dbReference type="Rhea" id="RHEA-COMP:9649"/>
        <dbReference type="Rhea" id="RHEA-COMP:9685"/>
        <dbReference type="ChEBI" id="CHEBI:15378"/>
        <dbReference type="ChEBI" id="CHEBI:16526"/>
        <dbReference type="ChEBI" id="CHEBI:64479"/>
        <dbReference type="ChEBI" id="CHEBI:78449"/>
        <dbReference type="ChEBI" id="CHEBI:78477"/>
        <dbReference type="ChEBI" id="CHEBI:78478"/>
    </reaction>
    <physiologicalReaction direction="left-to-right" evidence="27">
        <dbReference type="Rhea" id="RHEA:41901"/>
    </physiologicalReaction>
</comment>
<comment type="catalytic activity">
    <reaction evidence="25">
        <text>a (3R)-hydroxyacyl-[ACP] + NADP(+) = a 3-oxoacyl-[ACP] + NADPH + H(+)</text>
        <dbReference type="Rhea" id="RHEA:17397"/>
        <dbReference type="Rhea" id="RHEA-COMP:9916"/>
        <dbReference type="Rhea" id="RHEA-COMP:9945"/>
        <dbReference type="ChEBI" id="CHEBI:15378"/>
        <dbReference type="ChEBI" id="CHEBI:57783"/>
        <dbReference type="ChEBI" id="CHEBI:58349"/>
        <dbReference type="ChEBI" id="CHEBI:78776"/>
        <dbReference type="ChEBI" id="CHEBI:78827"/>
        <dbReference type="EC" id="1.1.1.100"/>
    </reaction>
    <physiologicalReaction direction="right-to-left" evidence="25">
        <dbReference type="Rhea" id="RHEA:17399"/>
    </physiologicalReaction>
</comment>
<comment type="catalytic activity">
    <reaction evidence="24">
        <text>hexanoyl-[ACP] + malonyl-[ACP] + H(+) = 3-oxooctanoyl-[ACP] + holo-[ACP] + CO2</text>
        <dbReference type="Rhea" id="RHEA:41836"/>
        <dbReference type="Rhea" id="RHEA-COMP:9623"/>
        <dbReference type="Rhea" id="RHEA-COMP:9632"/>
        <dbReference type="Rhea" id="RHEA-COMP:9633"/>
        <dbReference type="Rhea" id="RHEA-COMP:9685"/>
        <dbReference type="ChEBI" id="CHEBI:15378"/>
        <dbReference type="ChEBI" id="CHEBI:16526"/>
        <dbReference type="ChEBI" id="CHEBI:64479"/>
        <dbReference type="ChEBI" id="CHEBI:78449"/>
        <dbReference type="ChEBI" id="CHEBI:78459"/>
        <dbReference type="ChEBI" id="CHEBI:78460"/>
    </reaction>
    <physiologicalReaction direction="left-to-right" evidence="24">
        <dbReference type="Rhea" id="RHEA:41837"/>
    </physiologicalReaction>
</comment>
<comment type="catalytic activity">
    <reaction evidence="28">
        <text>(2E)-butenoyl-[ACP] + NADPH + H(+) = butanoyl-[ACP] + NADP(+)</text>
        <dbReference type="Rhea" id="RHEA:41812"/>
        <dbReference type="Rhea" id="RHEA-COMP:9627"/>
        <dbReference type="Rhea" id="RHEA-COMP:9628"/>
        <dbReference type="ChEBI" id="CHEBI:15378"/>
        <dbReference type="ChEBI" id="CHEBI:57783"/>
        <dbReference type="ChEBI" id="CHEBI:58349"/>
        <dbReference type="ChEBI" id="CHEBI:78453"/>
        <dbReference type="ChEBI" id="CHEBI:78454"/>
    </reaction>
    <physiologicalReaction direction="left-to-right" evidence="28">
        <dbReference type="Rhea" id="RHEA:41813"/>
    </physiologicalReaction>
</comment>
<dbReference type="PRINTS" id="PR01483">
    <property type="entry name" value="FASYNTHASE"/>
</dbReference>
<comment type="catalytic activity">
    <reaction evidence="51">
        <text>(2E)-decenoyl-[ACP] + NADPH + H(+) = decanoyl-[ACP] + NADP(+)</text>
        <dbReference type="Rhea" id="RHEA:41864"/>
        <dbReference type="Rhea" id="RHEA-COMP:9639"/>
        <dbReference type="Rhea" id="RHEA-COMP:9640"/>
        <dbReference type="ChEBI" id="CHEBI:15378"/>
        <dbReference type="ChEBI" id="CHEBI:57783"/>
        <dbReference type="ChEBI" id="CHEBI:58349"/>
        <dbReference type="ChEBI" id="CHEBI:78467"/>
        <dbReference type="ChEBI" id="CHEBI:78468"/>
    </reaction>
    <physiologicalReaction direction="left-to-right" evidence="51">
        <dbReference type="Rhea" id="RHEA:41865"/>
    </physiologicalReaction>
</comment>
<dbReference type="PROSITE" id="PS00012">
    <property type="entry name" value="PHOSPHOPANTETHEINE"/>
    <property type="match status" value="1"/>
</dbReference>
<dbReference type="InterPro" id="IPR057326">
    <property type="entry name" value="KR_dom"/>
</dbReference>
<comment type="catalytic activity">
    <reaction evidence="47">
        <text>3-oxododecanoyl-[ACP] + NADPH + H(+) = (3R)-hydroxydodecanoyl-[ACP] + NADP(+)</text>
        <dbReference type="Rhea" id="RHEA:41872"/>
        <dbReference type="Rhea" id="RHEA-COMP:9641"/>
        <dbReference type="Rhea" id="RHEA-COMP:9642"/>
        <dbReference type="ChEBI" id="CHEBI:15378"/>
        <dbReference type="ChEBI" id="CHEBI:57783"/>
        <dbReference type="ChEBI" id="CHEBI:58349"/>
        <dbReference type="ChEBI" id="CHEBI:78469"/>
        <dbReference type="ChEBI" id="CHEBI:78470"/>
    </reaction>
    <physiologicalReaction direction="left-to-right" evidence="47">
        <dbReference type="Rhea" id="RHEA:41873"/>
    </physiologicalReaction>
</comment>
<evidence type="ECO:0000256" key="14">
    <source>
        <dbReference type="ARBA" id="ARBA00023351"/>
    </source>
</evidence>
<evidence type="ECO:0000256" key="28">
    <source>
        <dbReference type="ARBA" id="ARBA00047500"/>
    </source>
</evidence>
<comment type="function">
    <text evidence="22">Fatty acid synthetase is a multifunctional enzyme that catalyzes the de novo biosynthesis of long-chain saturated fatty acids starting from acetyl-CoA and malonyl-CoA in the presence of NADPH. This multifunctional protein contains 7 catalytic activities and a site for the binding of the prosthetic group 4'-phosphopantetheine of the acyl carrier protein ([ACP]) domain.</text>
</comment>
<comment type="pathway">
    <text evidence="3">Lipid metabolism.</text>
</comment>
<comment type="catalytic activity">
    <reaction evidence="34">
        <text>hexadecanoyl-[ACP] + malonyl-[ACP] + H(+) = 3-oxooctadecanoyl-[ACP] + holo-[ACP] + CO2</text>
        <dbReference type="Rhea" id="RHEA:41916"/>
        <dbReference type="Rhea" id="RHEA-COMP:9623"/>
        <dbReference type="Rhea" id="RHEA-COMP:9652"/>
        <dbReference type="Rhea" id="RHEA-COMP:9653"/>
        <dbReference type="Rhea" id="RHEA-COMP:9685"/>
        <dbReference type="ChEBI" id="CHEBI:15378"/>
        <dbReference type="ChEBI" id="CHEBI:16526"/>
        <dbReference type="ChEBI" id="CHEBI:64479"/>
        <dbReference type="ChEBI" id="CHEBI:78449"/>
        <dbReference type="ChEBI" id="CHEBI:78483"/>
        <dbReference type="ChEBI" id="CHEBI:78487"/>
    </reaction>
    <physiologicalReaction direction="left-to-right" evidence="34">
        <dbReference type="Rhea" id="RHEA:41917"/>
    </physiologicalReaction>
</comment>
<comment type="catalytic activity">
    <reaction evidence="40">
        <text>a 2,3-saturated acyl-[ACP] + NADP(+) = a (2E)-enoyl-[ACP] + NADPH + H(+)</text>
        <dbReference type="Rhea" id="RHEA:22564"/>
        <dbReference type="Rhea" id="RHEA-COMP:9925"/>
        <dbReference type="Rhea" id="RHEA-COMP:9926"/>
        <dbReference type="ChEBI" id="CHEBI:15378"/>
        <dbReference type="ChEBI" id="CHEBI:57783"/>
        <dbReference type="ChEBI" id="CHEBI:58349"/>
        <dbReference type="ChEBI" id="CHEBI:78784"/>
        <dbReference type="ChEBI" id="CHEBI:78785"/>
        <dbReference type="EC" id="1.3.1.39"/>
    </reaction>
    <physiologicalReaction direction="right-to-left" evidence="40">
        <dbReference type="Rhea" id="RHEA:22566"/>
    </physiologicalReaction>
</comment>
<dbReference type="PROSITE" id="PS01162">
    <property type="entry name" value="QOR_ZETA_CRYSTAL"/>
    <property type="match status" value="1"/>
</dbReference>
<comment type="catalytic activity">
    <reaction evidence="35">
        <text>(2E)-dodecenoyl-[ACP] + NADPH + H(+) = dodecanoyl-[ACP] + NADP(+)</text>
        <dbReference type="Rhea" id="RHEA:41880"/>
        <dbReference type="Rhea" id="RHEA-COMP:9643"/>
        <dbReference type="Rhea" id="RHEA-COMP:9644"/>
        <dbReference type="ChEBI" id="CHEBI:15378"/>
        <dbReference type="ChEBI" id="CHEBI:57783"/>
        <dbReference type="ChEBI" id="CHEBI:58349"/>
        <dbReference type="ChEBI" id="CHEBI:65264"/>
        <dbReference type="ChEBI" id="CHEBI:78472"/>
    </reaction>
    <physiologicalReaction direction="left-to-right" evidence="35">
        <dbReference type="Rhea" id="RHEA:41881"/>
    </physiologicalReaction>
</comment>
<comment type="catalytic activity">
    <reaction evidence="14">
        <text>(3R)-hydroxydodecanoyl-[ACP] = (2E)-dodecenoyl-[ACP] + H2O</text>
        <dbReference type="Rhea" id="RHEA:41876"/>
        <dbReference type="Rhea" id="RHEA-COMP:9642"/>
        <dbReference type="Rhea" id="RHEA-COMP:9643"/>
        <dbReference type="ChEBI" id="CHEBI:15377"/>
        <dbReference type="ChEBI" id="CHEBI:78470"/>
        <dbReference type="ChEBI" id="CHEBI:78472"/>
    </reaction>
    <physiologicalReaction direction="left-to-right" evidence="14">
        <dbReference type="Rhea" id="RHEA:41877"/>
    </physiologicalReaction>
</comment>
<dbReference type="InterPro" id="IPR020806">
    <property type="entry name" value="PKS_PP-bd"/>
</dbReference>
<dbReference type="InterPro" id="IPR015083">
    <property type="entry name" value="NorB/c/GfsB-D-like_docking"/>
</dbReference>
<evidence type="ECO:0000256" key="33">
    <source>
        <dbReference type="ARBA" id="ARBA00047961"/>
    </source>
</evidence>
<dbReference type="Proteomes" id="UP001365781">
    <property type="component" value="Unassembled WGS sequence"/>
</dbReference>
<dbReference type="SMART" id="SM00822">
    <property type="entry name" value="PKS_KR"/>
    <property type="match status" value="1"/>
</dbReference>
<evidence type="ECO:0000256" key="5">
    <source>
        <dbReference type="ARBA" id="ARBA00022553"/>
    </source>
</evidence>
<evidence type="ECO:0000256" key="40">
    <source>
        <dbReference type="ARBA" id="ARBA00048650"/>
    </source>
</evidence>
<dbReference type="PROSITE" id="PS50075">
    <property type="entry name" value="CARRIER"/>
    <property type="match status" value="1"/>
</dbReference>
<dbReference type="Pfam" id="PF00975">
    <property type="entry name" value="Thioesterase"/>
    <property type="match status" value="1"/>
</dbReference>
<feature type="compositionally biased region" description="Polar residues" evidence="54">
    <location>
        <begin position="1"/>
        <end position="25"/>
    </location>
</feature>
<dbReference type="Pfam" id="PF22953">
    <property type="entry name" value="SpnB_Rossmann"/>
    <property type="match status" value="1"/>
</dbReference>
<evidence type="ECO:0000256" key="49">
    <source>
        <dbReference type="ARBA" id="ARBA00049422"/>
    </source>
</evidence>
<dbReference type="InterPro" id="IPR036736">
    <property type="entry name" value="ACP-like_sf"/>
</dbReference>
<accession>A0ABU8G446</accession>
<dbReference type="Gene3D" id="3.40.47.10">
    <property type="match status" value="1"/>
</dbReference>
<comment type="catalytic activity">
    <reaction evidence="15">
        <text>(3R)-hydroxyhexanoyl-[ACP] = (2E)-hexenoyl-[ACP] + H2O</text>
        <dbReference type="Rhea" id="RHEA:41828"/>
        <dbReference type="Rhea" id="RHEA-COMP:9630"/>
        <dbReference type="Rhea" id="RHEA-COMP:9631"/>
        <dbReference type="ChEBI" id="CHEBI:15377"/>
        <dbReference type="ChEBI" id="CHEBI:78457"/>
        <dbReference type="ChEBI" id="CHEBI:78458"/>
    </reaction>
    <physiologicalReaction direction="left-to-right" evidence="15">
        <dbReference type="Rhea" id="RHEA:41829"/>
    </physiologicalReaction>
</comment>
<comment type="catalytic activity">
    <reaction evidence="45">
        <text>decanoyl-[ACP] + malonyl-[ACP] + H(+) = 3-oxododecanoyl-[ACP] + holo-[ACP] + CO2</text>
        <dbReference type="Rhea" id="RHEA:41868"/>
        <dbReference type="Rhea" id="RHEA-COMP:9623"/>
        <dbReference type="Rhea" id="RHEA-COMP:9640"/>
        <dbReference type="Rhea" id="RHEA-COMP:9641"/>
        <dbReference type="Rhea" id="RHEA-COMP:9685"/>
        <dbReference type="ChEBI" id="CHEBI:15378"/>
        <dbReference type="ChEBI" id="CHEBI:16526"/>
        <dbReference type="ChEBI" id="CHEBI:64479"/>
        <dbReference type="ChEBI" id="CHEBI:78449"/>
        <dbReference type="ChEBI" id="CHEBI:78468"/>
        <dbReference type="ChEBI" id="CHEBI:78469"/>
    </reaction>
    <physiologicalReaction direction="left-to-right" evidence="45">
        <dbReference type="Rhea" id="RHEA:41869"/>
    </physiologicalReaction>
</comment>
<dbReference type="Gene3D" id="3.40.50.720">
    <property type="entry name" value="NAD(P)-binding Rossmann-like Domain"/>
    <property type="match status" value="1"/>
</dbReference>
<dbReference type="InterPro" id="IPR036291">
    <property type="entry name" value="NAD(P)-bd_dom_sf"/>
</dbReference>
<name>A0ABU8G446_9ACTN</name>
<evidence type="ECO:0000313" key="59">
    <source>
        <dbReference type="Proteomes" id="UP001365781"/>
    </source>
</evidence>
<keyword evidence="11" id="KW-0511">Multifunctional enzyme</keyword>
<proteinExistence type="predicted"/>
<feature type="region of interest" description="Disordered" evidence="54">
    <location>
        <begin position="1119"/>
        <end position="1142"/>
    </location>
</feature>
<evidence type="ECO:0000256" key="17">
    <source>
        <dbReference type="ARBA" id="ARBA00023394"/>
    </source>
</evidence>
<evidence type="ECO:0000256" key="23">
    <source>
        <dbReference type="ARBA" id="ARBA00047300"/>
    </source>
</evidence>
<comment type="catalytic activity">
    <reaction evidence="20">
        <text>(3R)-hydroxyhexadecanoyl-[ACP] = (2E)-hexadecenoyl-[ACP] + H2O</text>
        <dbReference type="Rhea" id="RHEA:41908"/>
        <dbReference type="Rhea" id="RHEA-COMP:9650"/>
        <dbReference type="Rhea" id="RHEA-COMP:9651"/>
        <dbReference type="ChEBI" id="CHEBI:15377"/>
        <dbReference type="ChEBI" id="CHEBI:78480"/>
        <dbReference type="ChEBI" id="CHEBI:78481"/>
    </reaction>
    <physiologicalReaction direction="left-to-right" evidence="20">
        <dbReference type="Rhea" id="RHEA:41909"/>
    </physiologicalReaction>
</comment>
<feature type="region of interest" description="N-terminal hotdog fold" evidence="53">
    <location>
        <begin position="1016"/>
        <end position="1155"/>
    </location>
</feature>
<dbReference type="InterPro" id="IPR050091">
    <property type="entry name" value="PKS_NRPS_Biosynth_Enz"/>
</dbReference>
<comment type="catalytic activity">
    <reaction evidence="30">
        <text>(2E)-hexadecenoyl-[ACP] + NADPH + H(+) = hexadecanoyl-[ACP] + NADP(+)</text>
        <dbReference type="Rhea" id="RHEA:41912"/>
        <dbReference type="Rhea" id="RHEA-COMP:9651"/>
        <dbReference type="Rhea" id="RHEA-COMP:9652"/>
        <dbReference type="ChEBI" id="CHEBI:15378"/>
        <dbReference type="ChEBI" id="CHEBI:57783"/>
        <dbReference type="ChEBI" id="CHEBI:58349"/>
        <dbReference type="ChEBI" id="CHEBI:78481"/>
        <dbReference type="ChEBI" id="CHEBI:78483"/>
    </reaction>
    <physiologicalReaction direction="left-to-right" evidence="30">
        <dbReference type="Rhea" id="RHEA:41913"/>
    </physiologicalReaction>
</comment>
<dbReference type="SUPFAM" id="SSF53901">
    <property type="entry name" value="Thiolase-like"/>
    <property type="match status" value="1"/>
</dbReference>
<dbReference type="CDD" id="cd08956">
    <property type="entry name" value="KR_3_FAS_SDR_x"/>
    <property type="match status" value="1"/>
</dbReference>
<comment type="catalytic activity">
    <reaction evidence="52">
        <text>octanoyl-[ACP] + malonyl-[ACP] + H(+) = 3-oxodecanoyl-[ACP] + holo-[ACP] + CO2</text>
        <dbReference type="Rhea" id="RHEA:41852"/>
        <dbReference type="Rhea" id="RHEA-COMP:9623"/>
        <dbReference type="Rhea" id="RHEA-COMP:9636"/>
        <dbReference type="Rhea" id="RHEA-COMP:9637"/>
        <dbReference type="Rhea" id="RHEA-COMP:9685"/>
        <dbReference type="ChEBI" id="CHEBI:15378"/>
        <dbReference type="ChEBI" id="CHEBI:16526"/>
        <dbReference type="ChEBI" id="CHEBI:64479"/>
        <dbReference type="ChEBI" id="CHEBI:78449"/>
        <dbReference type="ChEBI" id="CHEBI:78463"/>
        <dbReference type="ChEBI" id="CHEBI:78464"/>
    </reaction>
    <physiologicalReaction direction="left-to-right" evidence="52">
        <dbReference type="Rhea" id="RHEA:41853"/>
    </physiologicalReaction>
</comment>
<comment type="catalytic activity">
    <reaction evidence="49">
        <text>3-oxooctanoyl-[ACP] + NADPH + H(+) = (3R)-hydroxyoctanoyl-[ACP] + NADP(+)</text>
        <dbReference type="Rhea" id="RHEA:41840"/>
        <dbReference type="Rhea" id="RHEA-COMP:9633"/>
        <dbReference type="Rhea" id="RHEA-COMP:9634"/>
        <dbReference type="ChEBI" id="CHEBI:15378"/>
        <dbReference type="ChEBI" id="CHEBI:57783"/>
        <dbReference type="ChEBI" id="CHEBI:58349"/>
        <dbReference type="ChEBI" id="CHEBI:78460"/>
        <dbReference type="ChEBI" id="CHEBI:78461"/>
    </reaction>
    <physiologicalReaction direction="left-to-right" evidence="49">
        <dbReference type="Rhea" id="RHEA:41841"/>
    </physiologicalReaction>
</comment>
<dbReference type="InterPro" id="IPR049900">
    <property type="entry name" value="PKS_mFAS_DH"/>
</dbReference>
<dbReference type="Pfam" id="PF13602">
    <property type="entry name" value="ADH_zinc_N_2"/>
    <property type="match status" value="1"/>
</dbReference>
<comment type="catalytic activity">
    <reaction evidence="39">
        <text>3-oxohexanoyl-[ACP] + NADPH + H(+) = (3R)-hydroxyhexanoyl-[ACP] + NADP(+)</text>
        <dbReference type="Rhea" id="RHEA:41824"/>
        <dbReference type="Rhea" id="RHEA-COMP:9629"/>
        <dbReference type="Rhea" id="RHEA-COMP:9630"/>
        <dbReference type="ChEBI" id="CHEBI:15378"/>
        <dbReference type="ChEBI" id="CHEBI:57783"/>
        <dbReference type="ChEBI" id="CHEBI:58349"/>
        <dbReference type="ChEBI" id="CHEBI:78456"/>
        <dbReference type="ChEBI" id="CHEBI:78457"/>
    </reaction>
    <physiologicalReaction direction="left-to-right" evidence="39">
        <dbReference type="Rhea" id="RHEA:41825"/>
    </physiologicalReaction>
</comment>
<feature type="region of interest" description="Disordered" evidence="54">
    <location>
        <begin position="1276"/>
        <end position="1297"/>
    </location>
</feature>
<evidence type="ECO:0000256" key="11">
    <source>
        <dbReference type="ARBA" id="ARBA00023268"/>
    </source>
</evidence>
<feature type="domain" description="Ketosynthase family 3 (KS3)" evidence="56">
    <location>
        <begin position="55"/>
        <end position="476"/>
    </location>
</feature>
<dbReference type="SMART" id="SM00827">
    <property type="entry name" value="PKS_AT"/>
    <property type="match status" value="1"/>
</dbReference>
<dbReference type="InterPro" id="IPR014031">
    <property type="entry name" value="Ketoacyl_synth_C"/>
</dbReference>
<dbReference type="InterPro" id="IPR055123">
    <property type="entry name" value="SpnB-like_Rossmann"/>
</dbReference>
<feature type="region of interest" description="Disordered" evidence="54">
    <location>
        <begin position="997"/>
        <end position="1018"/>
    </location>
</feature>
<keyword evidence="7" id="KW-0702">S-nitrosylation</keyword>
<dbReference type="Pfam" id="PF08990">
    <property type="entry name" value="Docking"/>
    <property type="match status" value="1"/>
</dbReference>
<evidence type="ECO:0000256" key="27">
    <source>
        <dbReference type="ARBA" id="ARBA00047451"/>
    </source>
</evidence>
<comment type="catalytic activity">
    <reaction evidence="44">
        <text>(2E)-octadecenoyl-[ACP] + NADPH + H(+) = octadecanoyl-[ACP] + NADP(+)</text>
        <dbReference type="Rhea" id="RHEA:41928"/>
        <dbReference type="Rhea" id="RHEA-COMP:9655"/>
        <dbReference type="Rhea" id="RHEA-COMP:9656"/>
        <dbReference type="ChEBI" id="CHEBI:15378"/>
        <dbReference type="ChEBI" id="CHEBI:57783"/>
        <dbReference type="ChEBI" id="CHEBI:58349"/>
        <dbReference type="ChEBI" id="CHEBI:78489"/>
        <dbReference type="ChEBI" id="CHEBI:78495"/>
    </reaction>
    <physiologicalReaction direction="left-to-right" evidence="44">
        <dbReference type="Rhea" id="RHEA:41929"/>
    </physiologicalReaction>
</comment>
<evidence type="ECO:0000256" key="29">
    <source>
        <dbReference type="ARBA" id="ARBA00047578"/>
    </source>
</evidence>
<evidence type="ECO:0000256" key="52">
    <source>
        <dbReference type="ARBA" id="ARBA00049533"/>
    </source>
</evidence>
<dbReference type="RefSeq" id="WP_336535633.1">
    <property type="nucleotide sequence ID" value="NZ_JBBAYL010000002.1"/>
</dbReference>
<comment type="catalytic activity">
    <reaction evidence="42">
        <text>hexadecanoyl-[ACP] + H2O = hexadecanoate + holo-[ACP] + H(+)</text>
        <dbReference type="Rhea" id="RHEA:41932"/>
        <dbReference type="Rhea" id="RHEA-COMP:9652"/>
        <dbReference type="Rhea" id="RHEA-COMP:9685"/>
        <dbReference type="ChEBI" id="CHEBI:7896"/>
        <dbReference type="ChEBI" id="CHEBI:15377"/>
        <dbReference type="ChEBI" id="CHEBI:15378"/>
        <dbReference type="ChEBI" id="CHEBI:64479"/>
        <dbReference type="ChEBI" id="CHEBI:78483"/>
        <dbReference type="EC" id="3.1.2.14"/>
    </reaction>
    <physiologicalReaction direction="left-to-right" evidence="42">
        <dbReference type="Rhea" id="RHEA:41933"/>
    </physiologicalReaction>
</comment>
<dbReference type="CDD" id="cd00833">
    <property type="entry name" value="PKS"/>
    <property type="match status" value="1"/>
</dbReference>
<evidence type="ECO:0000256" key="38">
    <source>
        <dbReference type="ARBA" id="ARBA00048506"/>
    </source>
</evidence>
<dbReference type="SUPFAM" id="SSF47336">
    <property type="entry name" value="ACP-like"/>
    <property type="match status" value="1"/>
</dbReference>
<dbReference type="SMART" id="SM00829">
    <property type="entry name" value="PKS_ER"/>
    <property type="match status" value="1"/>
</dbReference>
<evidence type="ECO:0000256" key="3">
    <source>
        <dbReference type="ARBA" id="ARBA00005189"/>
    </source>
</evidence>